<keyword evidence="2" id="KW-0805">Transcription regulation</keyword>
<dbReference type="PANTHER" id="PTHR31384:SF9">
    <property type="entry name" value="AUXIN RESPONSE FACTOR 19"/>
    <property type="match status" value="1"/>
</dbReference>
<dbReference type="OrthoDB" id="2016915at2759"/>
<name>A0A834YNY6_TETSI</name>
<dbReference type="InterPro" id="IPR015300">
    <property type="entry name" value="DNA-bd_pseudobarrel_sf"/>
</dbReference>
<evidence type="ECO:0000256" key="3">
    <source>
        <dbReference type="ARBA" id="ARBA00023125"/>
    </source>
</evidence>
<organism evidence="7 8">
    <name type="scientific">Tetracentron sinense</name>
    <name type="common">Spur-leaf</name>
    <dbReference type="NCBI Taxonomy" id="13715"/>
    <lineage>
        <taxon>Eukaryota</taxon>
        <taxon>Viridiplantae</taxon>
        <taxon>Streptophyta</taxon>
        <taxon>Embryophyta</taxon>
        <taxon>Tracheophyta</taxon>
        <taxon>Spermatophyta</taxon>
        <taxon>Magnoliopsida</taxon>
        <taxon>Trochodendrales</taxon>
        <taxon>Trochodendraceae</taxon>
        <taxon>Tetracentron</taxon>
    </lineage>
</organism>
<evidence type="ECO:0000256" key="2">
    <source>
        <dbReference type="ARBA" id="ARBA00023015"/>
    </source>
</evidence>
<accession>A0A834YNY6</accession>
<dbReference type="GO" id="GO:0006355">
    <property type="term" value="P:regulation of DNA-templated transcription"/>
    <property type="evidence" value="ECO:0007669"/>
    <property type="project" value="InterPro"/>
</dbReference>
<dbReference type="AlphaFoldDB" id="A0A834YNY6"/>
<dbReference type="GO" id="GO:0009725">
    <property type="term" value="P:response to hormone"/>
    <property type="evidence" value="ECO:0007669"/>
    <property type="project" value="InterPro"/>
</dbReference>
<evidence type="ECO:0000256" key="5">
    <source>
        <dbReference type="ARBA" id="ARBA00023242"/>
    </source>
</evidence>
<dbReference type="InterPro" id="IPR010525">
    <property type="entry name" value="ARF_dom"/>
</dbReference>
<gene>
    <name evidence="7" type="ORF">HHK36_026177</name>
</gene>
<dbReference type="EMBL" id="JABCRI010000019">
    <property type="protein sequence ID" value="KAF8389482.1"/>
    <property type="molecule type" value="Genomic_DNA"/>
</dbReference>
<comment type="subcellular location">
    <subcellularLocation>
        <location evidence="1">Nucleus</location>
    </subcellularLocation>
</comment>
<protein>
    <recommendedName>
        <fullName evidence="6">Auxin response factor domain-containing protein</fullName>
    </recommendedName>
</protein>
<evidence type="ECO:0000256" key="4">
    <source>
        <dbReference type="ARBA" id="ARBA00023163"/>
    </source>
</evidence>
<evidence type="ECO:0000259" key="6">
    <source>
        <dbReference type="Pfam" id="PF06507"/>
    </source>
</evidence>
<sequence length="487" mass="54349">MLWGPRVRWQRCSIWPAKHTAANLPFLTLFRSVSCRLFSGDCTNTSFYSLFSFRFSGIFTIPEVAESSSSSSSSVGGERENINSELWHACAGPLVMLPQVGSLVVYFPQGHSEQVAASMQKNVDAQIPNYSNLPSKLICLLHSVTLHADAETDKVYAQMTLQPVSSYDNEALLASDFAFKSNKPQAEFFSKTLTARDTSSHGGFSGPHHAAEKFFPSLVRKFLLSKVFTVLLSAFHLYIDSPVSQFRIFQCNLLLKNWSLETCMNILGHFAISSEVYLICLVEVSYCSPEKAGLLGGQPKRHLLTTGWSLFIGEKRLFVGDSALFIRDGKQQLLLGIRRANRQPTNLLSSVLSSDSMHIGILEAAAHAAANHSPFTVFYNPSLVDQIYGYNYSVSDLDPVRWKNSQLCNLQVGWDESTAGEMRNRVSIWEIESAAAPFFIFPSPFFRSKRQRQLGMPGIPTLGWTGAPLRPACLHHKYDTSRVNTRY</sequence>
<feature type="domain" description="Auxin response factor" evidence="6">
    <location>
        <begin position="388"/>
        <end position="433"/>
    </location>
</feature>
<dbReference type="Proteomes" id="UP000655225">
    <property type="component" value="Unassembled WGS sequence"/>
</dbReference>
<evidence type="ECO:0000313" key="7">
    <source>
        <dbReference type="EMBL" id="KAF8389482.1"/>
    </source>
</evidence>
<dbReference type="Gene3D" id="2.40.330.10">
    <property type="entry name" value="DNA-binding pseudobarrel domain"/>
    <property type="match status" value="1"/>
</dbReference>
<dbReference type="GO" id="GO:0005634">
    <property type="term" value="C:nucleus"/>
    <property type="evidence" value="ECO:0007669"/>
    <property type="project" value="UniProtKB-SubCell"/>
</dbReference>
<dbReference type="SUPFAM" id="SSF101936">
    <property type="entry name" value="DNA-binding pseudobarrel domain"/>
    <property type="match status" value="2"/>
</dbReference>
<keyword evidence="3" id="KW-0238">DNA-binding</keyword>
<dbReference type="Gene3D" id="2.30.30.1040">
    <property type="match status" value="1"/>
</dbReference>
<evidence type="ECO:0000256" key="1">
    <source>
        <dbReference type="ARBA" id="ARBA00004123"/>
    </source>
</evidence>
<keyword evidence="5" id="KW-0539">Nucleus</keyword>
<dbReference type="GO" id="GO:0003677">
    <property type="term" value="F:DNA binding"/>
    <property type="evidence" value="ECO:0007669"/>
    <property type="project" value="UniProtKB-KW"/>
</dbReference>
<dbReference type="PANTHER" id="PTHR31384">
    <property type="entry name" value="AUXIN RESPONSE FACTOR 4-RELATED"/>
    <property type="match status" value="1"/>
</dbReference>
<proteinExistence type="predicted"/>
<evidence type="ECO:0000313" key="8">
    <source>
        <dbReference type="Proteomes" id="UP000655225"/>
    </source>
</evidence>
<reference evidence="7 8" key="1">
    <citation type="submission" date="2020-04" db="EMBL/GenBank/DDBJ databases">
        <title>Plant Genome Project.</title>
        <authorList>
            <person name="Zhang R.-G."/>
        </authorList>
    </citation>
    <scope>NUCLEOTIDE SEQUENCE [LARGE SCALE GENOMIC DNA]</scope>
    <source>
        <strain evidence="7">YNK0</strain>
        <tissue evidence="7">Leaf</tissue>
    </source>
</reference>
<dbReference type="Pfam" id="PF06507">
    <property type="entry name" value="ARF_AD"/>
    <property type="match status" value="1"/>
</dbReference>
<comment type="caution">
    <text evidence="7">The sequence shown here is derived from an EMBL/GenBank/DDBJ whole genome shotgun (WGS) entry which is preliminary data.</text>
</comment>
<keyword evidence="4" id="KW-0804">Transcription</keyword>
<dbReference type="InterPro" id="IPR044835">
    <property type="entry name" value="ARF_plant"/>
</dbReference>
<keyword evidence="8" id="KW-1185">Reference proteome</keyword>